<keyword evidence="3" id="KW-1185">Reference proteome</keyword>
<organism evidence="2 3">
    <name type="scientific">Rotaria sordida</name>
    <dbReference type="NCBI Taxonomy" id="392033"/>
    <lineage>
        <taxon>Eukaryota</taxon>
        <taxon>Metazoa</taxon>
        <taxon>Spiralia</taxon>
        <taxon>Gnathifera</taxon>
        <taxon>Rotifera</taxon>
        <taxon>Eurotatoria</taxon>
        <taxon>Bdelloidea</taxon>
        <taxon>Philodinida</taxon>
        <taxon>Philodinidae</taxon>
        <taxon>Rotaria</taxon>
    </lineage>
</organism>
<feature type="region of interest" description="Disordered" evidence="1">
    <location>
        <begin position="581"/>
        <end position="615"/>
    </location>
</feature>
<comment type="caution">
    <text evidence="2">The sequence shown here is derived from an EMBL/GenBank/DDBJ whole genome shotgun (WGS) entry which is preliminary data.</text>
</comment>
<feature type="region of interest" description="Disordered" evidence="1">
    <location>
        <begin position="532"/>
        <end position="560"/>
    </location>
</feature>
<dbReference type="SUPFAM" id="SSF46689">
    <property type="entry name" value="Homeodomain-like"/>
    <property type="match status" value="1"/>
</dbReference>
<dbReference type="Proteomes" id="UP000663870">
    <property type="component" value="Unassembled WGS sequence"/>
</dbReference>
<reference evidence="2" key="1">
    <citation type="submission" date="2021-02" db="EMBL/GenBank/DDBJ databases">
        <authorList>
            <person name="Nowell W R."/>
        </authorList>
    </citation>
    <scope>NUCLEOTIDE SEQUENCE</scope>
</reference>
<sequence>MNSLDIQQQLADQRRGRYVRVSDVDRRLLIDTYKKGEDFIALAKKLNIKRSTARSILRTYIDEGRVSAKQRAGTRLRFITEDEAEMIREMKRRHPLITIGQIQMRLQRTSNRVLSKASISRILTNSIRLGKRAKRSVDGEDDQDGMNETMVNGNDEFMQLSSDENTGGAIFIDDTNDDEEDDDGMIENTSSLNNLDDFQRFMLRKTSVNGDDSMVNENLEQCDDNGYPITYPQLGSEEDEDELSDENEIPTPVDLRSEITSTPSVVNGNTPMLNENGCWNLSTNTVKSEPVCVFVNRNYDENSSDSEHLQEQPLTIDEETNKTTNNTLPTISNSHTSNYRRGKCCPICGEKNFSRLSHHLAVTHNLQRHEMLTLLAYTDQNNNNNHPSIASVSGSSPTNTPSISMDKSPQQTPISINTNNQQITCPSSPISESDNHHQSALTTTTTTTITASSSPIDNQSSNYLPVDGKKRLLCPRCDTWVLNLTDHLIKKHHLISKQERLPFLRLARNRYATPSSTPNTIINGNDDKLTTNSFLISPDHSSSNINQTNEHQTHSQQSNILQQAANRKYQNIVRKYRKKFLGSMQPPPSLPSSNHLATSSLSNSNLSSNNTINKSPSLSSYDHSLVHSNLTLPIREQSPTTATSGNHNLLTMNSIQSLLTNNSNNQCKQEKFKFSTINDNFSSRTFSAIKTSASNNHIKDQQQLSTHQKFEQRLTVFRQQFAVTLAMQNSLMQQMELLQRSFVCIEDEWNDMKKQIMS</sequence>
<dbReference type="AlphaFoldDB" id="A0A814BY85"/>
<feature type="region of interest" description="Disordered" evidence="1">
    <location>
        <begin position="166"/>
        <end position="186"/>
    </location>
</feature>
<name>A0A814BY85_9BILA</name>
<gene>
    <name evidence="2" type="ORF">JXQ802_LOCUS10812</name>
</gene>
<dbReference type="EMBL" id="CAJNOL010000209">
    <property type="protein sequence ID" value="CAF0934339.1"/>
    <property type="molecule type" value="Genomic_DNA"/>
</dbReference>
<evidence type="ECO:0000313" key="3">
    <source>
        <dbReference type="Proteomes" id="UP000663870"/>
    </source>
</evidence>
<dbReference type="InterPro" id="IPR009057">
    <property type="entry name" value="Homeodomain-like_sf"/>
</dbReference>
<evidence type="ECO:0000256" key="1">
    <source>
        <dbReference type="SAM" id="MobiDB-lite"/>
    </source>
</evidence>
<feature type="region of interest" description="Disordered" evidence="1">
    <location>
        <begin position="427"/>
        <end position="454"/>
    </location>
</feature>
<protein>
    <submittedName>
        <fullName evidence="2">Uncharacterized protein</fullName>
    </submittedName>
</protein>
<evidence type="ECO:0000313" key="2">
    <source>
        <dbReference type="EMBL" id="CAF0934339.1"/>
    </source>
</evidence>
<feature type="region of interest" description="Disordered" evidence="1">
    <location>
        <begin position="385"/>
        <end position="411"/>
    </location>
</feature>
<feature type="compositionally biased region" description="Acidic residues" evidence="1">
    <location>
        <begin position="174"/>
        <end position="185"/>
    </location>
</feature>
<accession>A0A814BY85</accession>
<proteinExistence type="predicted"/>
<feature type="compositionally biased region" description="Low complexity" evidence="1">
    <location>
        <begin position="592"/>
        <end position="615"/>
    </location>
</feature>